<dbReference type="AlphaFoldDB" id="A0A369KVF2"/>
<dbReference type="InterPro" id="IPR051058">
    <property type="entry name" value="GDSL_Est/Lipase"/>
</dbReference>
<dbReference type="EMBL" id="QOVW01000104">
    <property type="protein sequence ID" value="RDB35116.1"/>
    <property type="molecule type" value="Genomic_DNA"/>
</dbReference>
<dbReference type="Pfam" id="PF00657">
    <property type="entry name" value="Lipase_GDSL"/>
    <property type="match status" value="1"/>
</dbReference>
<sequence>MKLFFLLLALHFSFFSYADSEKNKIKKIVIFGDSLSDNGNYFKASKDSQNPMPLPPYYLGRATNGMVWAEFLSAALDAKLENYAHLGALTFGFNAKYPMATSLVAQLDEYLNNIFEKNKDLDKTLFVVWAGANNIFTMNYKEPWYTTKKLWRLSGDLKNSVKKLKEKGARYVMVANLPDLGNIALTSDVDSYKNMQWFLSSLTNLENYFINKRVLSLADHKSDDDFKIIYFDAHKMLKEFTQNAKKYGFKNTTNSCYPGVPAHLPSPNVACKNPQDYLFWDLVHPSAKAHCFTAITIQNLLAKEIETTKPHKEQSEKCLKL</sequence>
<feature type="chain" id="PRO_5016680321" description="SGNH/GDSL hydrolase family protein" evidence="2">
    <location>
        <begin position="19"/>
        <end position="321"/>
    </location>
</feature>
<dbReference type="Proteomes" id="UP000253934">
    <property type="component" value="Unassembled WGS sequence"/>
</dbReference>
<name>A0A369KVF2_9BACT</name>
<keyword evidence="4" id="KW-1185">Reference proteome</keyword>
<evidence type="ECO:0000313" key="4">
    <source>
        <dbReference type="Proteomes" id="UP000253934"/>
    </source>
</evidence>
<evidence type="ECO:0000313" key="3">
    <source>
        <dbReference type="EMBL" id="RDB35116.1"/>
    </source>
</evidence>
<accession>A0A369KVF2</accession>
<gene>
    <name evidence="3" type="ORF">DCC88_11855</name>
</gene>
<dbReference type="InterPro" id="IPR001087">
    <property type="entry name" value="GDSL"/>
</dbReference>
<dbReference type="PANTHER" id="PTHR45648">
    <property type="entry name" value="GDSL LIPASE/ACYLHYDROLASE FAMILY PROTEIN (AFU_ORTHOLOGUE AFUA_4G14700)"/>
    <property type="match status" value="1"/>
</dbReference>
<evidence type="ECO:0000256" key="1">
    <source>
        <dbReference type="ARBA" id="ARBA00022801"/>
    </source>
</evidence>
<reference evidence="3" key="1">
    <citation type="submission" date="2018-04" db="EMBL/GenBank/DDBJ databases">
        <title>Draft genome sequence of the Candidatus Spirobacillus cienkowskii, a pathogen of freshwater Daphnia species, reconstructed from hemolymph metagenomic reads.</title>
        <authorList>
            <person name="Bresciani L."/>
            <person name="Lemos L.N."/>
            <person name="Wale N."/>
            <person name="Lin J.Y."/>
            <person name="Fernandes G.R."/>
            <person name="Duffy M.A."/>
            <person name="Rodrigues J.M."/>
        </authorList>
    </citation>
    <scope>NUCLEOTIDE SEQUENCE [LARGE SCALE GENOMIC DNA]</scope>
    <source>
        <strain evidence="3">Binning01</strain>
    </source>
</reference>
<protein>
    <recommendedName>
        <fullName evidence="5">SGNH/GDSL hydrolase family protein</fullName>
    </recommendedName>
</protein>
<keyword evidence="2" id="KW-0732">Signal</keyword>
<dbReference type="InterPro" id="IPR036514">
    <property type="entry name" value="SGNH_hydro_sf"/>
</dbReference>
<dbReference type="Gene3D" id="3.40.50.1110">
    <property type="entry name" value="SGNH hydrolase"/>
    <property type="match status" value="1"/>
</dbReference>
<evidence type="ECO:0008006" key="5">
    <source>
        <dbReference type="Google" id="ProtNLM"/>
    </source>
</evidence>
<organism evidence="3 4">
    <name type="scientific">Spirobacillus cienkowskii</name>
    <dbReference type="NCBI Taxonomy" id="495820"/>
    <lineage>
        <taxon>Bacteria</taxon>
        <taxon>Pseudomonadati</taxon>
        <taxon>Bdellovibrionota</taxon>
        <taxon>Oligoflexia</taxon>
        <taxon>Silvanigrellales</taxon>
        <taxon>Spirobacillus</taxon>
    </lineage>
</organism>
<dbReference type="SUPFAM" id="SSF52266">
    <property type="entry name" value="SGNH hydrolase"/>
    <property type="match status" value="1"/>
</dbReference>
<dbReference type="GO" id="GO:0016788">
    <property type="term" value="F:hydrolase activity, acting on ester bonds"/>
    <property type="evidence" value="ECO:0007669"/>
    <property type="project" value="InterPro"/>
</dbReference>
<comment type="caution">
    <text evidence="3">The sequence shown here is derived from an EMBL/GenBank/DDBJ whole genome shotgun (WGS) entry which is preliminary data.</text>
</comment>
<keyword evidence="1" id="KW-0378">Hydrolase</keyword>
<proteinExistence type="predicted"/>
<evidence type="ECO:0000256" key="2">
    <source>
        <dbReference type="SAM" id="SignalP"/>
    </source>
</evidence>
<dbReference type="PANTHER" id="PTHR45648:SF5">
    <property type="entry name" value="OS04G0577300 PROTEIN"/>
    <property type="match status" value="1"/>
</dbReference>
<feature type="signal peptide" evidence="2">
    <location>
        <begin position="1"/>
        <end position="18"/>
    </location>
</feature>
<dbReference type="CDD" id="cd01846">
    <property type="entry name" value="fatty_acyltransferase_like"/>
    <property type="match status" value="1"/>
</dbReference>